<accession>A0A9D2HZ61</accession>
<dbReference type="PANTHER" id="PTHR10151">
    <property type="entry name" value="ECTONUCLEOTIDE PYROPHOSPHATASE/PHOSPHODIESTERASE"/>
    <property type="match status" value="1"/>
</dbReference>
<comment type="caution">
    <text evidence="1">The sequence shown here is derived from an EMBL/GenBank/DDBJ whole genome shotgun (WGS) entry which is preliminary data.</text>
</comment>
<evidence type="ECO:0000313" key="1">
    <source>
        <dbReference type="EMBL" id="HJA89726.1"/>
    </source>
</evidence>
<protein>
    <submittedName>
        <fullName evidence="1">Alkaline phosphatase family protein</fullName>
    </submittedName>
</protein>
<organism evidence="1 2">
    <name type="scientific">Candidatus Jeotgalibaca merdavium</name>
    <dbReference type="NCBI Taxonomy" id="2838627"/>
    <lineage>
        <taxon>Bacteria</taxon>
        <taxon>Bacillati</taxon>
        <taxon>Bacillota</taxon>
        <taxon>Bacilli</taxon>
        <taxon>Lactobacillales</taxon>
        <taxon>Carnobacteriaceae</taxon>
        <taxon>Jeotgalibaca</taxon>
    </lineage>
</organism>
<dbReference type="Gene3D" id="3.40.720.10">
    <property type="entry name" value="Alkaline Phosphatase, subunit A"/>
    <property type="match status" value="1"/>
</dbReference>
<name>A0A9D2HZ61_9LACT</name>
<dbReference type="EMBL" id="DWYW01000057">
    <property type="protein sequence ID" value="HJA89726.1"/>
    <property type="molecule type" value="Genomic_DNA"/>
</dbReference>
<dbReference type="Proteomes" id="UP000886856">
    <property type="component" value="Unassembled WGS sequence"/>
</dbReference>
<proteinExistence type="predicted"/>
<dbReference type="Pfam" id="PF01663">
    <property type="entry name" value="Phosphodiest"/>
    <property type="match status" value="1"/>
</dbReference>
<reference evidence="1" key="2">
    <citation type="submission" date="2021-04" db="EMBL/GenBank/DDBJ databases">
        <authorList>
            <person name="Gilroy R."/>
        </authorList>
    </citation>
    <scope>NUCLEOTIDE SEQUENCE</scope>
    <source>
        <strain evidence="1">CHK171-505</strain>
    </source>
</reference>
<dbReference type="GO" id="GO:0016787">
    <property type="term" value="F:hydrolase activity"/>
    <property type="evidence" value="ECO:0007669"/>
    <property type="project" value="UniProtKB-ARBA"/>
</dbReference>
<evidence type="ECO:0000313" key="2">
    <source>
        <dbReference type="Proteomes" id="UP000886856"/>
    </source>
</evidence>
<sequence>MNNVIFIVLDGLNARTARDHMGFLEHLVEKKIMAAYTVKSELPAQSRPLYEVLQTGVAAYENGITSNSISRLSKEVSVFQLARNQQLKTAAASYHWVSELYNRSPFNPMTDRIQLNTNQTIENGFFYFEDHYPDSHLISDGAYLIEQTNANYTLIHSMNIDDAGHRYGSDSKEYVQAAVRVDSILSQYIWQWMKNGYQIVVTADHGMNHFHTHNGTSDSDQLVPLYIFSDKVAVGDYRLETSPVPQLEMAPFLCELLAIPKSDKMITVQSIKWKGTE</sequence>
<dbReference type="InterPro" id="IPR017850">
    <property type="entry name" value="Alkaline_phosphatase_core_sf"/>
</dbReference>
<gene>
    <name evidence="1" type="ORF">H9948_02940</name>
</gene>
<reference evidence="1" key="1">
    <citation type="journal article" date="2021" name="PeerJ">
        <title>Extensive microbial diversity within the chicken gut microbiome revealed by metagenomics and culture.</title>
        <authorList>
            <person name="Gilroy R."/>
            <person name="Ravi A."/>
            <person name="Getino M."/>
            <person name="Pursley I."/>
            <person name="Horton D.L."/>
            <person name="Alikhan N.F."/>
            <person name="Baker D."/>
            <person name="Gharbi K."/>
            <person name="Hall N."/>
            <person name="Watson M."/>
            <person name="Adriaenssens E.M."/>
            <person name="Foster-Nyarko E."/>
            <person name="Jarju S."/>
            <person name="Secka A."/>
            <person name="Antonio M."/>
            <person name="Oren A."/>
            <person name="Chaudhuri R.R."/>
            <person name="La Ragione R."/>
            <person name="Hildebrand F."/>
            <person name="Pallen M.J."/>
        </authorList>
    </citation>
    <scope>NUCLEOTIDE SEQUENCE</scope>
    <source>
        <strain evidence="1">CHK171-505</strain>
    </source>
</reference>
<dbReference type="AlphaFoldDB" id="A0A9D2HZ61"/>
<dbReference type="SUPFAM" id="SSF53649">
    <property type="entry name" value="Alkaline phosphatase-like"/>
    <property type="match status" value="1"/>
</dbReference>
<dbReference type="InterPro" id="IPR002591">
    <property type="entry name" value="Phosphodiest/P_Trfase"/>
</dbReference>
<dbReference type="PANTHER" id="PTHR10151:SF120">
    <property type="entry name" value="BIS(5'-ADENOSYL)-TRIPHOSPHATASE"/>
    <property type="match status" value="1"/>
</dbReference>